<accession>A0A9D9DIP8</accession>
<comment type="caution">
    <text evidence="3">The sequence shown here is derived from an EMBL/GenBank/DDBJ whole genome shotgun (WGS) entry which is preliminary data.</text>
</comment>
<dbReference type="Pfam" id="PF00106">
    <property type="entry name" value="adh_short"/>
    <property type="match status" value="1"/>
</dbReference>
<dbReference type="Gene3D" id="3.40.50.720">
    <property type="entry name" value="NAD(P)-binding Rossmann-like Domain"/>
    <property type="match status" value="1"/>
</dbReference>
<dbReference type="PANTHER" id="PTHR24320">
    <property type="entry name" value="RETINOL DEHYDROGENASE"/>
    <property type="match status" value="1"/>
</dbReference>
<dbReference type="Proteomes" id="UP000823613">
    <property type="component" value="Unassembled WGS sequence"/>
</dbReference>
<dbReference type="PANTHER" id="PTHR24320:SF148">
    <property type="entry name" value="NAD(P)-BINDING ROSSMANN-FOLD SUPERFAMILY PROTEIN"/>
    <property type="match status" value="1"/>
</dbReference>
<evidence type="ECO:0000313" key="4">
    <source>
        <dbReference type="Proteomes" id="UP000823613"/>
    </source>
</evidence>
<name>A0A9D9DIP8_9BACL</name>
<dbReference type="EMBL" id="JADIMY010000061">
    <property type="protein sequence ID" value="MBO8427467.1"/>
    <property type="molecule type" value="Genomic_DNA"/>
</dbReference>
<dbReference type="AlphaFoldDB" id="A0A9D9DIP8"/>
<sequence length="280" mass="32638">MDCTNKYIKYINNNFKSLHNKKILLTGGTGSIGESVVTYLSMLNNELILLVRNIDLATKLKDKLTNLYHNKITLIYFDYLDRESINKALDIIKSLQNLDIFINISGIYHQHYELIKGIEKTYFVNFICPVYFINKLFNYFDNLKIVIVSSITATTKLIDINTLFSDKYNFLNTLNNIKNKTKRYAISKHLLMSYFLYLKIYLKKNIIFTHPGVSTTNLFSKKNNAYNKLFYLIVPKLMKLIFMNSAKASLSIMYGSNLDSLDYSYWIGPKGLFHIYGYPN</sequence>
<dbReference type="SUPFAM" id="SSF51735">
    <property type="entry name" value="NAD(P)-binding Rossmann-fold domains"/>
    <property type="match status" value="1"/>
</dbReference>
<evidence type="ECO:0000256" key="2">
    <source>
        <dbReference type="ARBA" id="ARBA00023002"/>
    </source>
</evidence>
<organism evidence="3 4">
    <name type="scientific">Candidatus Onthovivens merdipullorum</name>
    <dbReference type="NCBI Taxonomy" id="2840889"/>
    <lineage>
        <taxon>Bacteria</taxon>
        <taxon>Bacillati</taxon>
        <taxon>Bacillota</taxon>
        <taxon>Bacilli</taxon>
        <taxon>Bacillales</taxon>
        <taxon>Candidatus Onthovivens</taxon>
    </lineage>
</organism>
<dbReference type="InterPro" id="IPR002347">
    <property type="entry name" value="SDR_fam"/>
</dbReference>
<comment type="similarity">
    <text evidence="1">Belongs to the short-chain dehydrogenases/reductases (SDR) family.</text>
</comment>
<evidence type="ECO:0000313" key="3">
    <source>
        <dbReference type="EMBL" id="MBO8427467.1"/>
    </source>
</evidence>
<feature type="non-terminal residue" evidence="3">
    <location>
        <position position="280"/>
    </location>
</feature>
<gene>
    <name evidence="3" type="ORF">IAC58_02770</name>
</gene>
<dbReference type="InterPro" id="IPR036291">
    <property type="entry name" value="NAD(P)-bd_dom_sf"/>
</dbReference>
<evidence type="ECO:0000256" key="1">
    <source>
        <dbReference type="ARBA" id="ARBA00006484"/>
    </source>
</evidence>
<protein>
    <submittedName>
        <fullName evidence="3">SDR family NAD(P)-dependent oxidoreductase</fullName>
    </submittedName>
</protein>
<reference evidence="3" key="1">
    <citation type="submission" date="2020-10" db="EMBL/GenBank/DDBJ databases">
        <authorList>
            <person name="Gilroy R."/>
        </authorList>
    </citation>
    <scope>NUCLEOTIDE SEQUENCE</scope>
    <source>
        <strain evidence="3">11159</strain>
    </source>
</reference>
<proteinExistence type="inferred from homology"/>
<keyword evidence="2" id="KW-0560">Oxidoreductase</keyword>
<dbReference type="GO" id="GO:0016491">
    <property type="term" value="F:oxidoreductase activity"/>
    <property type="evidence" value="ECO:0007669"/>
    <property type="project" value="UniProtKB-KW"/>
</dbReference>
<reference evidence="3" key="2">
    <citation type="journal article" date="2021" name="PeerJ">
        <title>Extensive microbial diversity within the chicken gut microbiome revealed by metagenomics and culture.</title>
        <authorList>
            <person name="Gilroy R."/>
            <person name="Ravi A."/>
            <person name="Getino M."/>
            <person name="Pursley I."/>
            <person name="Horton D.L."/>
            <person name="Alikhan N.F."/>
            <person name="Baker D."/>
            <person name="Gharbi K."/>
            <person name="Hall N."/>
            <person name="Watson M."/>
            <person name="Adriaenssens E.M."/>
            <person name="Foster-Nyarko E."/>
            <person name="Jarju S."/>
            <person name="Secka A."/>
            <person name="Antonio M."/>
            <person name="Oren A."/>
            <person name="Chaudhuri R.R."/>
            <person name="La Ragione R."/>
            <person name="Hildebrand F."/>
            <person name="Pallen M.J."/>
        </authorList>
    </citation>
    <scope>NUCLEOTIDE SEQUENCE</scope>
    <source>
        <strain evidence="3">11159</strain>
    </source>
</reference>